<keyword evidence="3" id="KW-1185">Reference proteome</keyword>
<feature type="non-terminal residue" evidence="2">
    <location>
        <position position="107"/>
    </location>
</feature>
<feature type="non-terminal residue" evidence="2">
    <location>
        <position position="1"/>
    </location>
</feature>
<evidence type="ECO:0000256" key="1">
    <source>
        <dbReference type="SAM" id="MobiDB-lite"/>
    </source>
</evidence>
<accession>A0A485PFB1</accession>
<protein>
    <submittedName>
        <fullName evidence="2">Uncharacterized protein</fullName>
    </submittedName>
</protein>
<dbReference type="Proteomes" id="UP000386466">
    <property type="component" value="Unassembled WGS sequence"/>
</dbReference>
<dbReference type="EMBL" id="CAAGRJ010032403">
    <property type="protein sequence ID" value="VFV42719.1"/>
    <property type="molecule type" value="Genomic_DNA"/>
</dbReference>
<dbReference type="AlphaFoldDB" id="A0A485PFB1"/>
<name>A0A485PFB1_LYNPA</name>
<evidence type="ECO:0000313" key="2">
    <source>
        <dbReference type="EMBL" id="VFV42719.1"/>
    </source>
</evidence>
<reference evidence="2 3" key="1">
    <citation type="submission" date="2019-01" db="EMBL/GenBank/DDBJ databases">
        <authorList>
            <person name="Alioto T."/>
            <person name="Alioto T."/>
        </authorList>
    </citation>
    <scope>NUCLEOTIDE SEQUENCE [LARGE SCALE GENOMIC DNA]</scope>
</reference>
<evidence type="ECO:0000313" key="3">
    <source>
        <dbReference type="Proteomes" id="UP000386466"/>
    </source>
</evidence>
<proteinExistence type="predicted"/>
<sequence>ISPKLFSEDESLPLGSTQEPIFPPELMDPVQCRSLADKYESAIEDLHSRHPCSTLNYEVSFRVESKSVDLSEAPSLPGMVDIVTEEHGGVNSFCLLIQHEKLLMKEE</sequence>
<organism evidence="2 3">
    <name type="scientific">Lynx pardinus</name>
    <name type="common">Iberian lynx</name>
    <name type="synonym">Felis pardina</name>
    <dbReference type="NCBI Taxonomy" id="191816"/>
    <lineage>
        <taxon>Eukaryota</taxon>
        <taxon>Metazoa</taxon>
        <taxon>Chordata</taxon>
        <taxon>Craniata</taxon>
        <taxon>Vertebrata</taxon>
        <taxon>Euteleostomi</taxon>
        <taxon>Mammalia</taxon>
        <taxon>Eutheria</taxon>
        <taxon>Laurasiatheria</taxon>
        <taxon>Carnivora</taxon>
        <taxon>Feliformia</taxon>
        <taxon>Felidae</taxon>
        <taxon>Felinae</taxon>
        <taxon>Lynx</taxon>
    </lineage>
</organism>
<gene>
    <name evidence="2" type="ORF">LYPA_23C012634</name>
</gene>
<feature type="region of interest" description="Disordered" evidence="1">
    <location>
        <begin position="1"/>
        <end position="25"/>
    </location>
</feature>